<dbReference type="InterPro" id="IPR011340">
    <property type="entry name" value="Cys_dSase-rel"/>
</dbReference>
<dbReference type="RefSeq" id="WP_248681667.1">
    <property type="nucleotide sequence ID" value="NZ_JALPRY010000003.1"/>
</dbReference>
<gene>
    <name evidence="3" type="ORF">M0654_02345</name>
</gene>
<dbReference type="PANTHER" id="PTHR43586">
    <property type="entry name" value="CYSTEINE DESULFURASE"/>
    <property type="match status" value="1"/>
</dbReference>
<dbReference type="EMBL" id="JALPRY010000003">
    <property type="protein sequence ID" value="MCK8778813.1"/>
    <property type="molecule type" value="Genomic_DNA"/>
</dbReference>
<accession>A0ABT0ILT8</accession>
<dbReference type="SUPFAM" id="SSF53383">
    <property type="entry name" value="PLP-dependent transferases"/>
    <property type="match status" value="1"/>
</dbReference>
<dbReference type="NCBIfam" id="TIGR01976">
    <property type="entry name" value="am_tr_V_VC1184"/>
    <property type="match status" value="1"/>
</dbReference>
<sequence>MDILANKLAATDFPVEEVRRQFPALQKYEDFIFFENAGGAQVPQVVIDAVSAHLLDCNVQRMAPYLHSQGVDKSVADARVSVGLLVNAYRPEEISFGLNATSFIRLVSLGIAKMLKERNEIIVTDMDHDADIATWTALEADGAKIVWWRMRDDGMLHTEDLEPLLNDKTRLVACTVTAHSIGTIVDVATVGRLAHAAGAEVFLDCVHFGPHGLIDVQAWDCDYLVCSGYKNFSPHMGFLWGRYDALVKLPTFKEDFIPDVPPYKIEVGTFTYENVAGMDAAIRYLEGLGRRFLPAGDHSRRDAIVAAMGAIRSYEQVLSRKMLSVLKKHGATIYGISDETQVEHRVPTICFNIPGVSPQHISAELGKRKIGSRDGHMFAPRLMKRLGLTMQTGCMRVSMVHYNTIEEIERFDSVLGEIIKTAR</sequence>
<keyword evidence="1" id="KW-0663">Pyridoxal phosphate</keyword>
<dbReference type="InterPro" id="IPR015422">
    <property type="entry name" value="PyrdxlP-dep_Trfase_small"/>
</dbReference>
<evidence type="ECO:0000256" key="1">
    <source>
        <dbReference type="ARBA" id="ARBA00022898"/>
    </source>
</evidence>
<dbReference type="InterPro" id="IPR015421">
    <property type="entry name" value="PyrdxlP-dep_Trfase_major"/>
</dbReference>
<dbReference type="Gene3D" id="3.40.640.10">
    <property type="entry name" value="Type I PLP-dependent aspartate aminotransferase-like (Major domain)"/>
    <property type="match status" value="1"/>
</dbReference>
<evidence type="ECO:0000259" key="2">
    <source>
        <dbReference type="Pfam" id="PF00266"/>
    </source>
</evidence>
<dbReference type="Pfam" id="PF00266">
    <property type="entry name" value="Aminotran_5"/>
    <property type="match status" value="1"/>
</dbReference>
<dbReference type="Gene3D" id="3.90.1150.10">
    <property type="entry name" value="Aspartate Aminotransferase, domain 1"/>
    <property type="match status" value="1"/>
</dbReference>
<keyword evidence="4" id="KW-1185">Reference proteome</keyword>
<name>A0ABT0ILT8_9HYPH</name>
<organism evidence="3 4">
    <name type="scientific">Neorhizobium turbinariae</name>
    <dbReference type="NCBI Taxonomy" id="2937795"/>
    <lineage>
        <taxon>Bacteria</taxon>
        <taxon>Pseudomonadati</taxon>
        <taxon>Pseudomonadota</taxon>
        <taxon>Alphaproteobacteria</taxon>
        <taxon>Hyphomicrobiales</taxon>
        <taxon>Rhizobiaceae</taxon>
        <taxon>Rhizobium/Agrobacterium group</taxon>
        <taxon>Neorhizobium</taxon>
    </lineage>
</organism>
<proteinExistence type="predicted"/>
<evidence type="ECO:0000313" key="4">
    <source>
        <dbReference type="Proteomes" id="UP001202827"/>
    </source>
</evidence>
<dbReference type="InterPro" id="IPR000192">
    <property type="entry name" value="Aminotrans_V_dom"/>
</dbReference>
<comment type="caution">
    <text evidence="3">The sequence shown here is derived from an EMBL/GenBank/DDBJ whole genome shotgun (WGS) entry which is preliminary data.</text>
</comment>
<protein>
    <submittedName>
        <fullName evidence="3">Cysteine desulfurase-like protein</fullName>
    </submittedName>
</protein>
<dbReference type="Proteomes" id="UP001202827">
    <property type="component" value="Unassembled WGS sequence"/>
</dbReference>
<reference evidence="3 4" key="1">
    <citation type="submission" date="2022-04" db="EMBL/GenBank/DDBJ databases">
        <title>Rhizobium coralii sp. nov., isolated from coral Turbinaria peltata.</title>
        <authorList>
            <person name="Sun H."/>
        </authorList>
    </citation>
    <scope>NUCLEOTIDE SEQUENCE [LARGE SCALE GENOMIC DNA]</scope>
    <source>
        <strain evidence="3 4">NTR19</strain>
    </source>
</reference>
<evidence type="ECO:0000313" key="3">
    <source>
        <dbReference type="EMBL" id="MCK8778813.1"/>
    </source>
</evidence>
<dbReference type="InterPro" id="IPR015424">
    <property type="entry name" value="PyrdxlP-dep_Trfase"/>
</dbReference>
<feature type="domain" description="Aminotransferase class V" evidence="2">
    <location>
        <begin position="32"/>
        <end position="411"/>
    </location>
</feature>
<dbReference type="PANTHER" id="PTHR43586:SF21">
    <property type="entry name" value="PYRIDOXAL PHOSPHATE (PLP)-DEPENDENT ASPARTATE AMINOTRANSFERASE SUPERFAMILY"/>
    <property type="match status" value="1"/>
</dbReference>